<evidence type="ECO:0000259" key="6">
    <source>
        <dbReference type="Pfam" id="PF00439"/>
    </source>
</evidence>
<feature type="domain" description="BRWD/PHIP N-terminal" evidence="8">
    <location>
        <begin position="4"/>
        <end position="80"/>
    </location>
</feature>
<dbReference type="CDD" id="cd00200">
    <property type="entry name" value="WD40"/>
    <property type="match status" value="1"/>
</dbReference>
<feature type="region of interest" description="Disordered" evidence="5">
    <location>
        <begin position="795"/>
        <end position="1058"/>
    </location>
</feature>
<dbReference type="Pfam" id="PF25437">
    <property type="entry name" value="BRWD1_N"/>
    <property type="match status" value="1"/>
</dbReference>
<keyword evidence="2" id="KW-0677">Repeat</keyword>
<evidence type="ECO:0000256" key="1">
    <source>
        <dbReference type="ARBA" id="ARBA00022574"/>
    </source>
</evidence>
<feature type="region of interest" description="Disordered" evidence="5">
    <location>
        <begin position="1098"/>
        <end position="1122"/>
    </location>
</feature>
<feature type="compositionally biased region" description="Basic residues" evidence="5">
    <location>
        <begin position="944"/>
        <end position="957"/>
    </location>
</feature>
<dbReference type="InterPro" id="IPR015943">
    <property type="entry name" value="WD40/YVTN_repeat-like_dom_sf"/>
</dbReference>
<evidence type="ECO:0000256" key="3">
    <source>
        <dbReference type="ARBA" id="ARBA00023117"/>
    </source>
</evidence>
<dbReference type="EMBL" id="JALJOU010000011">
    <property type="protein sequence ID" value="KAK9840988.1"/>
    <property type="molecule type" value="Genomic_DNA"/>
</dbReference>
<evidence type="ECO:0000313" key="9">
    <source>
        <dbReference type="EMBL" id="KAK9840988.1"/>
    </source>
</evidence>
<reference evidence="9 10" key="1">
    <citation type="journal article" date="2024" name="Nat. Commun.">
        <title>Phylogenomics reveals the evolutionary origins of lichenization in chlorophyte algae.</title>
        <authorList>
            <person name="Puginier C."/>
            <person name="Libourel C."/>
            <person name="Otte J."/>
            <person name="Skaloud P."/>
            <person name="Haon M."/>
            <person name="Grisel S."/>
            <person name="Petersen M."/>
            <person name="Berrin J.G."/>
            <person name="Delaux P.M."/>
            <person name="Dal Grande F."/>
            <person name="Keller J."/>
        </authorList>
    </citation>
    <scope>NUCLEOTIDE SEQUENCE [LARGE SCALE GENOMIC DNA]</scope>
    <source>
        <strain evidence="9 10">SAG 245.80</strain>
    </source>
</reference>
<dbReference type="Proteomes" id="UP001445335">
    <property type="component" value="Unassembled WGS sequence"/>
</dbReference>
<feature type="repeat" description="WD" evidence="4">
    <location>
        <begin position="241"/>
        <end position="283"/>
    </location>
</feature>
<keyword evidence="3" id="KW-0103">Bromodomain</keyword>
<evidence type="ECO:0000256" key="4">
    <source>
        <dbReference type="PROSITE-ProRule" id="PRU00221"/>
    </source>
</evidence>
<dbReference type="PROSITE" id="PS50294">
    <property type="entry name" value="WD_REPEATS_REGION"/>
    <property type="match status" value="4"/>
</dbReference>
<evidence type="ECO:0000259" key="8">
    <source>
        <dbReference type="Pfam" id="PF25437"/>
    </source>
</evidence>
<evidence type="ECO:0000256" key="2">
    <source>
        <dbReference type="ARBA" id="ARBA00022737"/>
    </source>
</evidence>
<feature type="compositionally biased region" description="Basic and acidic residues" evidence="5">
    <location>
        <begin position="809"/>
        <end position="820"/>
    </location>
</feature>
<protein>
    <recommendedName>
        <fullName evidence="11">Bromo domain-containing protein</fullName>
    </recommendedName>
</protein>
<keyword evidence="1 4" id="KW-0853">WD repeat</keyword>
<dbReference type="InterPro" id="IPR001487">
    <property type="entry name" value="Bromodomain"/>
</dbReference>
<dbReference type="GO" id="GO:0006357">
    <property type="term" value="P:regulation of transcription by RNA polymerase II"/>
    <property type="evidence" value="ECO:0007669"/>
    <property type="project" value="TreeGrafter"/>
</dbReference>
<dbReference type="Pfam" id="PF00439">
    <property type="entry name" value="Bromodomain"/>
    <property type="match status" value="1"/>
</dbReference>
<feature type="domain" description="BRWD/PHIP ancillary-like" evidence="7">
    <location>
        <begin position="1078"/>
        <end position="1234"/>
    </location>
</feature>
<evidence type="ECO:0000256" key="5">
    <source>
        <dbReference type="SAM" id="MobiDB-lite"/>
    </source>
</evidence>
<feature type="compositionally biased region" description="Low complexity" evidence="5">
    <location>
        <begin position="303"/>
        <end position="313"/>
    </location>
</feature>
<dbReference type="SUPFAM" id="SSF47370">
    <property type="entry name" value="Bromodomain"/>
    <property type="match status" value="1"/>
</dbReference>
<name>A0AAW1S5L2_9CHLO</name>
<feature type="compositionally biased region" description="Basic residues" evidence="5">
    <location>
        <begin position="1554"/>
        <end position="1564"/>
    </location>
</feature>
<keyword evidence="10" id="KW-1185">Reference proteome</keyword>
<evidence type="ECO:0000313" key="10">
    <source>
        <dbReference type="Proteomes" id="UP001445335"/>
    </source>
</evidence>
<dbReference type="GO" id="GO:0005634">
    <property type="term" value="C:nucleus"/>
    <property type="evidence" value="ECO:0007669"/>
    <property type="project" value="TreeGrafter"/>
</dbReference>
<feature type="repeat" description="WD" evidence="4">
    <location>
        <begin position="520"/>
        <end position="562"/>
    </location>
</feature>
<dbReference type="InterPro" id="IPR001680">
    <property type="entry name" value="WD40_rpt"/>
</dbReference>
<dbReference type="SMART" id="SM00320">
    <property type="entry name" value="WD40"/>
    <property type="match status" value="7"/>
</dbReference>
<feature type="region of interest" description="Disordered" evidence="5">
    <location>
        <begin position="1442"/>
        <end position="1586"/>
    </location>
</feature>
<comment type="caution">
    <text evidence="9">The sequence shown here is derived from an EMBL/GenBank/DDBJ whole genome shotgun (WGS) entry which is preliminary data.</text>
</comment>
<feature type="compositionally biased region" description="Acidic residues" evidence="5">
    <location>
        <begin position="1576"/>
        <end position="1586"/>
    </location>
</feature>
<accession>A0AAW1S5L2</accession>
<dbReference type="Pfam" id="PF00400">
    <property type="entry name" value="WD40"/>
    <property type="match status" value="5"/>
</dbReference>
<feature type="compositionally biased region" description="Acidic residues" evidence="5">
    <location>
        <begin position="1000"/>
        <end position="1054"/>
    </location>
</feature>
<feature type="region of interest" description="Disordered" evidence="5">
    <location>
        <begin position="293"/>
        <end position="313"/>
    </location>
</feature>
<dbReference type="PROSITE" id="PS50082">
    <property type="entry name" value="WD_REPEATS_2"/>
    <property type="match status" value="5"/>
</dbReference>
<feature type="region of interest" description="Disordered" evidence="5">
    <location>
        <begin position="354"/>
        <end position="375"/>
    </location>
</feature>
<feature type="compositionally biased region" description="Low complexity" evidence="5">
    <location>
        <begin position="1506"/>
        <end position="1529"/>
    </location>
</feature>
<dbReference type="GO" id="GO:0008360">
    <property type="term" value="P:regulation of cell shape"/>
    <property type="evidence" value="ECO:0007669"/>
    <property type="project" value="TreeGrafter"/>
</dbReference>
<dbReference type="InterPro" id="IPR052060">
    <property type="entry name" value="Bromo_WD_repeat"/>
</dbReference>
<feature type="domain" description="Bromo" evidence="6">
    <location>
        <begin position="1366"/>
        <end position="1420"/>
    </location>
</feature>
<evidence type="ECO:0000259" key="7">
    <source>
        <dbReference type="Pfam" id="PF25313"/>
    </source>
</evidence>
<proteinExistence type="predicted"/>
<sequence length="1586" mass="168647">MEGNVEVDPAELHLLILLSLAEGPCREAASLLEREAARHGLLPVRTDFLGRQHALGYEALWERYRGLPRDALARLLARGGALRPGGSLLAPGVVPGGPPPSAPPPAWLRAPHTGANMLRVARLREVGWAKAVQNPRVLAPPALVARALAHQRTARGHRAAVYCIAFDRVGRRVMTGSDDRLVKFWSVDTMLLLTTCRGHTGEITDVVMSWDGAVAASSSNDCTIRCWDLQDGRLGWPVSVLLGHTAPVTFVDFCRVVPDALLSSSFDGTCRIWDARAGGAALHVLRAAPVFAPDFNPDPSPDAPSAAPRAPANEPDEPGMLVCAFSPDGAHIVAGAGDCHVYVWGWNLPPAAHPSPNPATSARAHPGASAALRHAPASASEAPLLVTECSPPAPLVRLGGHRHDVLLLLFSHDGAGFATGSKDGTVRVWRQAQQRARPRSAAAKPCAEPLLGSWGVAWVAACPPVQDADAATARRRRRAPPEPSISQVAWTTDDAHVLAAVTDGRVLVLDAASGSLRHCLAEHRLEVPIIEGHPSDARMAMTAGYDGNVIVWDIVAGRKLASFYTVDTRPDGRAWPEPVQLVDGHWAPDGTSLAVADVAGQWHLYSPGRGALASNARYDQFFASDYGALTRDAAGFVLDAETQLPPHIRSERERLVDLLNDAYPEAYQTAFREGRVGRLCLADAVAEGDGPPPLTGTLPHALAIHPPLATAAGWHTQENGGDEVDIQRAYQTAMHRWQAVLHEEALAAALPSPASLSRARATRTTDAGDEMGIAADDAQPVQAAARLAAAQEGAAAERTGVADAARPLTRAERAARRQDGLSDEPLYFMATSSESPSSEGGSRFESDWESAEGGDDDGDLAFGEEEAPLRPVRSLGDGRRRLRSQRGRPEADAEEGGIRTRRGAAQRAAAAAAAAAAADPDATAGAGPSREPEGDAAAPEPRQHQNRRRERGRRRPRGGADEEEGGGAGPSEGGASPSRGTGGSQVRARKRPRPNYAEPANDEAELEATELSEEAEEDNAADDGDLYEAEEEPEGEEDDDDENEDASASDELDAEGISGRPATAYAWLQASEHTPGMYAPQVGDEVVYLPEGHRICLHNTRDKRPGPWDTVTAPGPRGRMRPAEPARVEGLRYAITDDGRRDTVAVLQLVLSGEDLEHRARTPLAGRRFELELSSPRNGQAEFVVLRTRFQAALCARWRTGDRCQLHFGEEDGGGRWWLGTVAEDRDLEDSAPADDVGGVEVPVSQNGDPQSAWAAIDWGCGGLWERYSVAWDASDLDPNTGRDSDGGGAAVIEATQQSPWEMFAPGTTAEVARAEAPVLADEVAARALGTVEALMVAPRFCLFVDTPAPGDRYPADHAGRVMVWYTAQVALPLALRNLRDRLLAGYYRQPQALAHDAATIAANAVAFNGADSAEAARAHELAEAVESAAEGQWPPEALAGAVRRQRTQRGRRHAAADEDEGFSDSSGGSAGDGRRRGGHRASRRAERAGNGHVGHTQDGARDRPGLAGSGHAAQAACGAAPEDAPDAGQGLGRLRLRIPLRMRRNDEASATVRPRRAAAQRRGRYGEGGSGSESTDPDDLLPERS</sequence>
<dbReference type="InterPro" id="IPR036427">
    <property type="entry name" value="Bromodomain-like_sf"/>
</dbReference>
<dbReference type="PROSITE" id="PS00678">
    <property type="entry name" value="WD_REPEATS_1"/>
    <property type="match status" value="2"/>
</dbReference>
<dbReference type="InterPro" id="IPR036322">
    <property type="entry name" value="WD40_repeat_dom_sf"/>
</dbReference>
<evidence type="ECO:0008006" key="11">
    <source>
        <dbReference type="Google" id="ProtNLM"/>
    </source>
</evidence>
<dbReference type="Gene3D" id="1.20.920.10">
    <property type="entry name" value="Bromodomain-like"/>
    <property type="match status" value="1"/>
</dbReference>
<feature type="repeat" description="WD" evidence="4">
    <location>
        <begin position="154"/>
        <end position="195"/>
    </location>
</feature>
<feature type="repeat" description="WD" evidence="4">
    <location>
        <begin position="196"/>
        <end position="233"/>
    </location>
</feature>
<dbReference type="Gene3D" id="2.130.10.10">
    <property type="entry name" value="YVTN repeat-like/Quinoprotein amine dehydrogenase"/>
    <property type="match status" value="2"/>
</dbReference>
<feature type="repeat" description="WD" evidence="4">
    <location>
        <begin position="398"/>
        <end position="429"/>
    </location>
</feature>
<dbReference type="PANTHER" id="PTHR16266">
    <property type="entry name" value="WD REPEAT DOMAIN 9"/>
    <property type="match status" value="1"/>
</dbReference>
<feature type="compositionally biased region" description="Low complexity" evidence="5">
    <location>
        <begin position="905"/>
        <end position="928"/>
    </location>
</feature>
<gene>
    <name evidence="9" type="ORF">WJX81_004207</name>
</gene>
<dbReference type="GO" id="GO:0007010">
    <property type="term" value="P:cytoskeleton organization"/>
    <property type="evidence" value="ECO:0007669"/>
    <property type="project" value="TreeGrafter"/>
</dbReference>
<feature type="compositionally biased region" description="Basic residues" evidence="5">
    <location>
        <begin position="1444"/>
        <end position="1454"/>
    </location>
</feature>
<feature type="compositionally biased region" description="Low complexity" evidence="5">
    <location>
        <begin position="832"/>
        <end position="843"/>
    </location>
</feature>
<dbReference type="InterPro" id="IPR019775">
    <property type="entry name" value="WD40_repeat_CS"/>
</dbReference>
<dbReference type="InterPro" id="IPR057451">
    <property type="entry name" value="BRWD/PHIP_AD"/>
</dbReference>
<dbReference type="Pfam" id="PF25313">
    <property type="entry name" value="BRWD_AD"/>
    <property type="match status" value="1"/>
</dbReference>
<dbReference type="PANTHER" id="PTHR16266:SF17">
    <property type="entry name" value="BRWD3"/>
    <property type="match status" value="1"/>
</dbReference>
<dbReference type="SUPFAM" id="SSF50978">
    <property type="entry name" value="WD40 repeat-like"/>
    <property type="match status" value="2"/>
</dbReference>
<feature type="compositionally biased region" description="Acidic residues" evidence="5">
    <location>
        <begin position="847"/>
        <end position="866"/>
    </location>
</feature>
<organism evidence="9 10">
    <name type="scientific">Elliptochloris bilobata</name>
    <dbReference type="NCBI Taxonomy" id="381761"/>
    <lineage>
        <taxon>Eukaryota</taxon>
        <taxon>Viridiplantae</taxon>
        <taxon>Chlorophyta</taxon>
        <taxon>core chlorophytes</taxon>
        <taxon>Trebouxiophyceae</taxon>
        <taxon>Trebouxiophyceae incertae sedis</taxon>
        <taxon>Elliptochloris clade</taxon>
        <taxon>Elliptochloris</taxon>
    </lineage>
</organism>
<dbReference type="InterPro" id="IPR057452">
    <property type="entry name" value="BRWD/PHIP_N"/>
</dbReference>